<reference evidence="1 2" key="1">
    <citation type="submission" date="2019-12" db="EMBL/GenBank/DDBJ databases">
        <authorList>
            <person name="Floudas D."/>
            <person name="Bentzer J."/>
            <person name="Ahren D."/>
            <person name="Johansson T."/>
            <person name="Persson P."/>
            <person name="Tunlid A."/>
        </authorList>
    </citation>
    <scope>NUCLEOTIDE SEQUENCE [LARGE SCALE GENOMIC DNA]</scope>
    <source>
        <strain evidence="1 2">CBS 102.39</strain>
    </source>
</reference>
<name>A0A8H4QKT0_9AGAR</name>
<gene>
    <name evidence="1" type="ORF">D9613_011833</name>
</gene>
<sequence>MPPEIHSDPAMPTSLASPSERVRVNYSHDSFVVEIYIDHSTLPFEALRPGPGLSSVQRLTLVRMPPAAGKELVSLYQAFSGVTELFIDRCCHGYHPSISAERPVMIFPLLQTVQVPCWDDFSMFVGSLFNFLEYRARIGSPVLLLNLGGGFNEDFTEDQEIRLHQIDGLVMGPLPVRLGRSRYHRLQLGYKDNINNLPGEFLLNYNSQTHILAWPTFLPNVSVAYSQRPHFRLLPSLKYTVQEMHQEEFDLTTSRQILQLDLKSYTNRKMSTQQTKIFYMGATGFIGGTLLNRLLEHPDASTFAFTALVRSSVKASKQA</sequence>
<dbReference type="Gene3D" id="3.40.50.720">
    <property type="entry name" value="NAD(P)-binding Rossmann-like Domain"/>
    <property type="match status" value="1"/>
</dbReference>
<organism evidence="1 2">
    <name type="scientific">Agrocybe pediades</name>
    <dbReference type="NCBI Taxonomy" id="84607"/>
    <lineage>
        <taxon>Eukaryota</taxon>
        <taxon>Fungi</taxon>
        <taxon>Dikarya</taxon>
        <taxon>Basidiomycota</taxon>
        <taxon>Agaricomycotina</taxon>
        <taxon>Agaricomycetes</taxon>
        <taxon>Agaricomycetidae</taxon>
        <taxon>Agaricales</taxon>
        <taxon>Agaricineae</taxon>
        <taxon>Strophariaceae</taxon>
        <taxon>Agrocybe</taxon>
    </lineage>
</organism>
<comment type="caution">
    <text evidence="1">The sequence shown here is derived from an EMBL/GenBank/DDBJ whole genome shotgun (WGS) entry which is preliminary data.</text>
</comment>
<accession>A0A8H4QKT0</accession>
<dbReference type="EMBL" id="JAACJL010000047">
    <property type="protein sequence ID" value="KAF4612714.1"/>
    <property type="molecule type" value="Genomic_DNA"/>
</dbReference>
<evidence type="ECO:0000313" key="1">
    <source>
        <dbReference type="EMBL" id="KAF4612714.1"/>
    </source>
</evidence>
<keyword evidence="2" id="KW-1185">Reference proteome</keyword>
<proteinExistence type="predicted"/>
<protein>
    <submittedName>
        <fullName evidence="1">Uncharacterized protein</fullName>
    </submittedName>
</protein>
<evidence type="ECO:0000313" key="2">
    <source>
        <dbReference type="Proteomes" id="UP000521872"/>
    </source>
</evidence>
<dbReference type="AlphaFoldDB" id="A0A8H4QKT0"/>
<dbReference type="Proteomes" id="UP000521872">
    <property type="component" value="Unassembled WGS sequence"/>
</dbReference>